<keyword evidence="1" id="KW-0732">Signal</keyword>
<dbReference type="AlphaFoldDB" id="A0A518HXB2"/>
<dbReference type="Gene3D" id="1.50.10.20">
    <property type="match status" value="1"/>
</dbReference>
<dbReference type="InterPro" id="IPR011989">
    <property type="entry name" value="ARM-like"/>
</dbReference>
<dbReference type="Gene3D" id="1.25.10.10">
    <property type="entry name" value="Leucine-rich Repeat Variant"/>
    <property type="match status" value="1"/>
</dbReference>
<feature type="signal peptide" evidence="1">
    <location>
        <begin position="1"/>
        <end position="32"/>
    </location>
</feature>
<evidence type="ECO:0000313" key="2">
    <source>
        <dbReference type="EMBL" id="QDV45506.1"/>
    </source>
</evidence>
<keyword evidence="3" id="KW-1185">Reference proteome</keyword>
<evidence type="ECO:0008006" key="4">
    <source>
        <dbReference type="Google" id="ProtNLM"/>
    </source>
</evidence>
<dbReference type="RefSeq" id="WP_145389655.1">
    <property type="nucleotide sequence ID" value="NZ_CP037423.1"/>
</dbReference>
<gene>
    <name evidence="2" type="ORF">Enr13x_53850</name>
</gene>
<feature type="chain" id="PRO_5021923515" description="Prenyltransferase and squalene oxidase repeat protein" evidence="1">
    <location>
        <begin position="33"/>
        <end position="547"/>
    </location>
</feature>
<dbReference type="Proteomes" id="UP000319004">
    <property type="component" value="Chromosome"/>
</dbReference>
<dbReference type="OrthoDB" id="248095at2"/>
<dbReference type="SUPFAM" id="SSF48371">
    <property type="entry name" value="ARM repeat"/>
    <property type="match status" value="1"/>
</dbReference>
<dbReference type="InterPro" id="IPR016024">
    <property type="entry name" value="ARM-type_fold"/>
</dbReference>
<dbReference type="EMBL" id="CP037423">
    <property type="protein sequence ID" value="QDV45506.1"/>
    <property type="molecule type" value="Genomic_DNA"/>
</dbReference>
<evidence type="ECO:0000313" key="3">
    <source>
        <dbReference type="Proteomes" id="UP000319004"/>
    </source>
</evidence>
<name>A0A518HXB2_9BACT</name>
<sequence length="547" mass="61162" precursor="true">MTHFVRPGKPVRLLAAFAVVCGGLIAAPDLQAYTPDDPKIVQMVDRGIKFLEQNPSNNPGEIVICAYAHFKVEHDESNALVQRGIKEAKKFAEETTRKAEHKSHYECAVSVMLLCEISATRYRNELAMFKRFYDENQKPHGGYGYPEDREGDVSQTQYAILAIWTLDRHGFKLDYNRVKAALDWLIAVQDINGPWPYHGKVPVNGGLARQEKTGMSMALAGAASLLIGGDALRVWGDTVVDDEPGIVGLPKAVKIYKEDVNVERRKTVKVPPQRLLGPCEYMERWRQQNPEKFSGNLYWYFYTAYTTERYESFVEIAKGLPANKSPAWYNRIVGELIKMQSAESGGWEIKAHTSPPLSTAFAILFLIRSTQKALGTGASASAIGGYQFGDDVSNAELVGGQVITKAPAQSVTQMLELLESDGADDLDGKALADRAVLPTNPVERSAQLDRLERLVRGSRSWQARRVSARLLGTSDDLRVVPALIYALSDPDHAVRAYARDGLRFISRKFEGFGMPDKPTNAEIRQAQRKWRQWYLTMKPGYVFIDEI</sequence>
<dbReference type="SUPFAM" id="SSF48239">
    <property type="entry name" value="Terpenoid cyclases/Protein prenyltransferases"/>
    <property type="match status" value="1"/>
</dbReference>
<organism evidence="2 3">
    <name type="scientific">Stieleria neptunia</name>
    <dbReference type="NCBI Taxonomy" id="2527979"/>
    <lineage>
        <taxon>Bacteria</taxon>
        <taxon>Pseudomonadati</taxon>
        <taxon>Planctomycetota</taxon>
        <taxon>Planctomycetia</taxon>
        <taxon>Pirellulales</taxon>
        <taxon>Pirellulaceae</taxon>
        <taxon>Stieleria</taxon>
    </lineage>
</organism>
<accession>A0A518HXB2</accession>
<evidence type="ECO:0000256" key="1">
    <source>
        <dbReference type="SAM" id="SignalP"/>
    </source>
</evidence>
<dbReference type="InterPro" id="IPR008930">
    <property type="entry name" value="Terpenoid_cyclase/PrenylTrfase"/>
</dbReference>
<proteinExistence type="predicted"/>
<dbReference type="KEGG" id="snep:Enr13x_53850"/>
<reference evidence="2 3" key="1">
    <citation type="submission" date="2019-03" db="EMBL/GenBank/DDBJ databases">
        <title>Deep-cultivation of Planctomycetes and their phenomic and genomic characterization uncovers novel biology.</title>
        <authorList>
            <person name="Wiegand S."/>
            <person name="Jogler M."/>
            <person name="Boedeker C."/>
            <person name="Pinto D."/>
            <person name="Vollmers J."/>
            <person name="Rivas-Marin E."/>
            <person name="Kohn T."/>
            <person name="Peeters S.H."/>
            <person name="Heuer A."/>
            <person name="Rast P."/>
            <person name="Oberbeckmann S."/>
            <person name="Bunk B."/>
            <person name="Jeske O."/>
            <person name="Meyerdierks A."/>
            <person name="Storesund J.E."/>
            <person name="Kallscheuer N."/>
            <person name="Luecker S."/>
            <person name="Lage O.M."/>
            <person name="Pohl T."/>
            <person name="Merkel B.J."/>
            <person name="Hornburger P."/>
            <person name="Mueller R.-W."/>
            <person name="Bruemmer F."/>
            <person name="Labrenz M."/>
            <person name="Spormann A.M."/>
            <person name="Op den Camp H."/>
            <person name="Overmann J."/>
            <person name="Amann R."/>
            <person name="Jetten M.S.M."/>
            <person name="Mascher T."/>
            <person name="Medema M.H."/>
            <person name="Devos D.P."/>
            <person name="Kaster A.-K."/>
            <person name="Ovreas L."/>
            <person name="Rohde M."/>
            <person name="Galperin M.Y."/>
            <person name="Jogler C."/>
        </authorList>
    </citation>
    <scope>NUCLEOTIDE SEQUENCE [LARGE SCALE GENOMIC DNA]</scope>
    <source>
        <strain evidence="2 3">Enr13</strain>
    </source>
</reference>
<protein>
    <recommendedName>
        <fullName evidence="4">Prenyltransferase and squalene oxidase repeat protein</fullName>
    </recommendedName>
</protein>